<sequence>MVVPDVPSIGVLALYGIAGAFLLLVVGVPTAFLFRYIRLGTECRLLARRLRLEWPVFLGAVLVVGAWFGLLREFGSIPDTDWFLAGSAVFVLGVFSLSVAVANADWYRATDLPVSETGFVREGPVQISGEARPVDAPLTGPISDGPCLAYAVTVKDRRWLPNSHGSSRTQVPIAIDSDATRFTVDDGTGPVLVDPATADVRPAGPSPTVDRDVSVAVDGEESPPDHVSDSFDDLEIGPSTNDRRYREDHIQPGDAVHVVGSCRSVAHGYDRNRVITEAGDAPAFAATGGDAETVSGSVRRLVRGSAGIGCAFAASGAILTLWLSL</sequence>
<keyword evidence="2" id="KW-1133">Transmembrane helix</keyword>
<evidence type="ECO:0000313" key="4">
    <source>
        <dbReference type="Proteomes" id="UP001154061"/>
    </source>
</evidence>
<feature type="transmembrane region" description="Helical" evidence="2">
    <location>
        <begin position="12"/>
        <end position="34"/>
    </location>
</feature>
<evidence type="ECO:0000313" key="3">
    <source>
        <dbReference type="EMBL" id="MDF9745752.1"/>
    </source>
</evidence>
<name>A0A9Q4L3C4_9EURY</name>
<dbReference type="Proteomes" id="UP001154061">
    <property type="component" value="Unassembled WGS sequence"/>
</dbReference>
<keyword evidence="4" id="KW-1185">Reference proteome</keyword>
<evidence type="ECO:0000256" key="1">
    <source>
        <dbReference type="SAM" id="MobiDB-lite"/>
    </source>
</evidence>
<keyword evidence="2" id="KW-0472">Membrane</keyword>
<dbReference type="RefSeq" id="WP_277521231.1">
    <property type="nucleotide sequence ID" value="NZ_JAMQOT010000002.1"/>
</dbReference>
<feature type="transmembrane region" description="Helical" evidence="2">
    <location>
        <begin position="54"/>
        <end position="70"/>
    </location>
</feature>
<feature type="transmembrane region" description="Helical" evidence="2">
    <location>
        <begin position="306"/>
        <end position="324"/>
    </location>
</feature>
<protein>
    <recommendedName>
        <fullName evidence="5">RING-type E3 ubiquitin transferase</fullName>
    </recommendedName>
</protein>
<feature type="transmembrane region" description="Helical" evidence="2">
    <location>
        <begin position="82"/>
        <end position="102"/>
    </location>
</feature>
<comment type="caution">
    <text evidence="3">The sequence shown here is derived from an EMBL/GenBank/DDBJ whole genome shotgun (WGS) entry which is preliminary data.</text>
</comment>
<reference evidence="3" key="1">
    <citation type="submission" date="2022-06" db="EMBL/GenBank/DDBJ databases">
        <title>Natrinema sp. a new haloarchaeum isolate from saline soil.</title>
        <authorList>
            <person name="Strakova D."/>
            <person name="Galisteo C."/>
            <person name="Sanchez-Porro C."/>
            <person name="Ventosa A."/>
        </authorList>
    </citation>
    <scope>NUCLEOTIDE SEQUENCE</scope>
    <source>
        <strain evidence="3">S1CR25-10</strain>
    </source>
</reference>
<dbReference type="EMBL" id="JAMQOT010000002">
    <property type="protein sequence ID" value="MDF9745752.1"/>
    <property type="molecule type" value="Genomic_DNA"/>
</dbReference>
<gene>
    <name evidence="3" type="ORF">NDI89_09140</name>
</gene>
<evidence type="ECO:0000256" key="2">
    <source>
        <dbReference type="SAM" id="Phobius"/>
    </source>
</evidence>
<proteinExistence type="predicted"/>
<evidence type="ECO:0008006" key="5">
    <source>
        <dbReference type="Google" id="ProtNLM"/>
    </source>
</evidence>
<keyword evidence="2" id="KW-0812">Transmembrane</keyword>
<dbReference type="AlphaFoldDB" id="A0A9Q4L3C4"/>
<feature type="region of interest" description="Disordered" evidence="1">
    <location>
        <begin position="186"/>
        <end position="211"/>
    </location>
</feature>
<accession>A0A9Q4L3C4</accession>
<organism evidence="3 4">
    <name type="scientific">Natrinema salsiterrestre</name>
    <dbReference type="NCBI Taxonomy" id="2950540"/>
    <lineage>
        <taxon>Archaea</taxon>
        <taxon>Methanobacteriati</taxon>
        <taxon>Methanobacteriota</taxon>
        <taxon>Stenosarchaea group</taxon>
        <taxon>Halobacteria</taxon>
        <taxon>Halobacteriales</taxon>
        <taxon>Natrialbaceae</taxon>
        <taxon>Natrinema</taxon>
    </lineage>
</organism>